<sequence>MTAVTVLGLGPMGQALAGALVAAKLRTTVWNRTPAKADALRARGALWADTPAEAADASDLILVNVVDQAAVDAVLEAAGAAISGRAVVGLSSDIPDSAHRTEELVAALGGRYLDGAIMTPTDTIGTTSASILFAGPRDLFDAHREVFGALAAVSWVGADVGRAAAFDMALLDVFWTSVSGFLHALAVASAHGIAPTELLPHAHNIAAILPPIFGEIAERVEADRHGDVNASVSSAAASVRHLIAASAAAGLDAGALEAFRGYVDAAVGAGNGADEISRIIPTSVTVPSR</sequence>
<organism evidence="6 7">
    <name type="scientific">Mycobacterium syngnathidarum</name>
    <dbReference type="NCBI Taxonomy" id="1908205"/>
    <lineage>
        <taxon>Bacteria</taxon>
        <taxon>Bacillati</taxon>
        <taxon>Actinomycetota</taxon>
        <taxon>Actinomycetes</taxon>
        <taxon>Mycobacteriales</taxon>
        <taxon>Mycobacteriaceae</taxon>
        <taxon>Mycobacterium</taxon>
    </lineage>
</organism>
<dbReference type="GO" id="GO:0016491">
    <property type="term" value="F:oxidoreductase activity"/>
    <property type="evidence" value="ECO:0007669"/>
    <property type="project" value="UniProtKB-KW"/>
</dbReference>
<evidence type="ECO:0000256" key="3">
    <source>
        <dbReference type="SAM" id="SignalP"/>
    </source>
</evidence>
<feature type="signal peptide" evidence="3">
    <location>
        <begin position="1"/>
        <end position="17"/>
    </location>
</feature>
<dbReference type="RefSeq" id="WP_070946052.1">
    <property type="nucleotide sequence ID" value="NZ_MLHV01000021.1"/>
</dbReference>
<dbReference type="EMBL" id="MLHV01000021">
    <property type="protein sequence ID" value="OHT93567.1"/>
    <property type="molecule type" value="Genomic_DNA"/>
</dbReference>
<evidence type="ECO:0000256" key="1">
    <source>
        <dbReference type="ARBA" id="ARBA00009080"/>
    </source>
</evidence>
<dbReference type="InterPro" id="IPR051265">
    <property type="entry name" value="HIBADH-related_NP60_sf"/>
</dbReference>
<name>A0A1S1JUH2_9MYCO</name>
<dbReference type="InterPro" id="IPR036291">
    <property type="entry name" value="NAD(P)-bd_dom_sf"/>
</dbReference>
<evidence type="ECO:0000256" key="2">
    <source>
        <dbReference type="ARBA" id="ARBA00023002"/>
    </source>
</evidence>
<evidence type="ECO:0000313" key="7">
    <source>
        <dbReference type="Proteomes" id="UP000179636"/>
    </source>
</evidence>
<comment type="caution">
    <text evidence="6">The sequence shown here is derived from an EMBL/GenBank/DDBJ whole genome shotgun (WGS) entry which is preliminary data.</text>
</comment>
<feature type="domain" description="6-phosphogluconate dehydrogenase NADP-binding" evidence="4">
    <location>
        <begin position="4"/>
        <end position="157"/>
    </location>
</feature>
<keyword evidence="3" id="KW-0732">Signal</keyword>
<dbReference type="InterPro" id="IPR048666">
    <property type="entry name" value="RedAm-like_C"/>
</dbReference>
<dbReference type="PIRSF" id="PIRSF000103">
    <property type="entry name" value="HIBADH"/>
    <property type="match status" value="1"/>
</dbReference>
<gene>
    <name evidence="6" type="ORF">BKG61_20625</name>
</gene>
<feature type="chain" id="PRO_5039561919" evidence="3">
    <location>
        <begin position="18"/>
        <end position="289"/>
    </location>
</feature>
<keyword evidence="7" id="KW-1185">Reference proteome</keyword>
<dbReference type="Pfam" id="PF21761">
    <property type="entry name" value="RedAm-like_C"/>
    <property type="match status" value="1"/>
</dbReference>
<reference evidence="6 7" key="1">
    <citation type="submission" date="2016-10" db="EMBL/GenBank/DDBJ databases">
        <title>Evaluation of Human, Animal and Environmental Mycobacterium chelonae Isolates by Core Genome Phylogenomic Analysis, Targeted Gene Comparison, and Anti-microbial Susceptibility Patterns: A Tale of Mistaken Identities.</title>
        <authorList>
            <person name="Fogelson S.B."/>
            <person name="Camus A.C."/>
            <person name="Lorenz W."/>
            <person name="Vasireddy R."/>
            <person name="Vasireddy S."/>
            <person name="Smith T."/>
            <person name="Brown-Elliott B.A."/>
            <person name="Wallace R.J.Jr."/>
            <person name="Hasan N.A."/>
            <person name="Reischl U."/>
            <person name="Sanchez S."/>
        </authorList>
    </citation>
    <scope>NUCLEOTIDE SEQUENCE [LARGE SCALE GENOMIC DNA]</scope>
    <source>
        <strain evidence="6 7">24999</strain>
    </source>
</reference>
<dbReference type="Gene3D" id="1.10.1040.10">
    <property type="entry name" value="N-(1-d-carboxylethyl)-l-norvaline Dehydrogenase, domain 2"/>
    <property type="match status" value="1"/>
</dbReference>
<dbReference type="Proteomes" id="UP000179636">
    <property type="component" value="Unassembled WGS sequence"/>
</dbReference>
<dbReference type="InterPro" id="IPR006115">
    <property type="entry name" value="6PGDH_NADP-bd"/>
</dbReference>
<protein>
    <submittedName>
        <fullName evidence="6">6-phosphogluconate dehydrogenase</fullName>
    </submittedName>
</protein>
<keyword evidence="2" id="KW-0560">Oxidoreductase</keyword>
<accession>A0A1S1JUH2</accession>
<dbReference type="Pfam" id="PF03446">
    <property type="entry name" value="NAD_binding_2"/>
    <property type="match status" value="1"/>
</dbReference>
<evidence type="ECO:0000259" key="5">
    <source>
        <dbReference type="Pfam" id="PF21761"/>
    </source>
</evidence>
<dbReference type="Gene3D" id="3.40.50.720">
    <property type="entry name" value="NAD(P)-binding Rossmann-like Domain"/>
    <property type="match status" value="1"/>
</dbReference>
<comment type="similarity">
    <text evidence="1">Belongs to the HIBADH-related family.</text>
</comment>
<dbReference type="GO" id="GO:0050661">
    <property type="term" value="F:NADP binding"/>
    <property type="evidence" value="ECO:0007669"/>
    <property type="project" value="InterPro"/>
</dbReference>
<dbReference type="InterPro" id="IPR013328">
    <property type="entry name" value="6PGD_dom2"/>
</dbReference>
<dbReference type="STRING" id="1908205.BKG60_02950"/>
<dbReference type="OrthoDB" id="4029976at2"/>
<dbReference type="InterPro" id="IPR015815">
    <property type="entry name" value="HIBADH-related"/>
</dbReference>
<dbReference type="SUPFAM" id="SSF51735">
    <property type="entry name" value="NAD(P)-binding Rossmann-fold domains"/>
    <property type="match status" value="1"/>
</dbReference>
<dbReference type="AlphaFoldDB" id="A0A1S1JUH2"/>
<dbReference type="PANTHER" id="PTHR43580">
    <property type="entry name" value="OXIDOREDUCTASE GLYR1-RELATED"/>
    <property type="match status" value="1"/>
</dbReference>
<evidence type="ECO:0000259" key="4">
    <source>
        <dbReference type="Pfam" id="PF03446"/>
    </source>
</evidence>
<feature type="domain" description="NADPH-dependent reductive aminase-like C-terminal" evidence="5">
    <location>
        <begin position="159"/>
        <end position="280"/>
    </location>
</feature>
<dbReference type="PANTHER" id="PTHR43580:SF2">
    <property type="entry name" value="CYTOKINE-LIKE NUCLEAR FACTOR N-PAC"/>
    <property type="match status" value="1"/>
</dbReference>
<proteinExistence type="inferred from homology"/>
<evidence type="ECO:0000313" key="6">
    <source>
        <dbReference type="EMBL" id="OHT93567.1"/>
    </source>
</evidence>